<evidence type="ECO:0000256" key="7">
    <source>
        <dbReference type="ARBA" id="ARBA00022927"/>
    </source>
</evidence>
<dbReference type="PANTHER" id="PTHR33446:SF2">
    <property type="entry name" value="PROTEIN TONB"/>
    <property type="match status" value="1"/>
</dbReference>
<accession>A0ABY4G782</accession>
<evidence type="ECO:0000256" key="3">
    <source>
        <dbReference type="ARBA" id="ARBA00022448"/>
    </source>
</evidence>
<keyword evidence="6" id="KW-0812">Transmembrane</keyword>
<dbReference type="EMBL" id="CP095061">
    <property type="protein sequence ID" value="UOQ66733.1"/>
    <property type="molecule type" value="Genomic_DNA"/>
</dbReference>
<dbReference type="InterPro" id="IPR006260">
    <property type="entry name" value="TonB/TolA_C"/>
</dbReference>
<sequence length="146" mass="15638">MTPDLAIDADPGVIGNEGGTSTTAGPAGSDTAGSTTKAPPAPTIFLTAEIMPEFLGGQEALQRYMQKNLRYPSLALRNNIEGKVYISFTVMADGSVADVQVLKGLGYGTDEEAARVVRNMPAWKPGQQNKHAVSVRYTMPITFRYE</sequence>
<feature type="domain" description="TonB C-terminal" evidence="11">
    <location>
        <begin position="56"/>
        <end position="146"/>
    </location>
</feature>
<keyword evidence="7" id="KW-0653">Protein transport</keyword>
<protein>
    <submittedName>
        <fullName evidence="12">Energy transducer TonB</fullName>
    </submittedName>
</protein>
<evidence type="ECO:0000256" key="4">
    <source>
        <dbReference type="ARBA" id="ARBA00022475"/>
    </source>
</evidence>
<keyword evidence="4" id="KW-1003">Cell membrane</keyword>
<evidence type="ECO:0000256" key="1">
    <source>
        <dbReference type="ARBA" id="ARBA00004383"/>
    </source>
</evidence>
<dbReference type="PANTHER" id="PTHR33446">
    <property type="entry name" value="PROTEIN TONB-RELATED"/>
    <property type="match status" value="1"/>
</dbReference>
<proteinExistence type="inferred from homology"/>
<dbReference type="NCBIfam" id="TIGR01352">
    <property type="entry name" value="tonB_Cterm"/>
    <property type="match status" value="1"/>
</dbReference>
<dbReference type="InterPro" id="IPR003538">
    <property type="entry name" value="TonB"/>
</dbReference>
<organism evidence="12 13">
    <name type="scientific">Hymenobacter volaticus</name>
    <dbReference type="NCBI Taxonomy" id="2932254"/>
    <lineage>
        <taxon>Bacteria</taxon>
        <taxon>Pseudomonadati</taxon>
        <taxon>Bacteroidota</taxon>
        <taxon>Cytophagia</taxon>
        <taxon>Cytophagales</taxon>
        <taxon>Hymenobacteraceae</taxon>
        <taxon>Hymenobacter</taxon>
    </lineage>
</organism>
<dbReference type="Pfam" id="PF03544">
    <property type="entry name" value="TonB_C"/>
    <property type="match status" value="1"/>
</dbReference>
<dbReference type="Gene3D" id="3.30.1150.10">
    <property type="match status" value="1"/>
</dbReference>
<dbReference type="SUPFAM" id="SSF74653">
    <property type="entry name" value="TolA/TonB C-terminal domain"/>
    <property type="match status" value="1"/>
</dbReference>
<reference evidence="12" key="1">
    <citation type="submission" date="2022-04" db="EMBL/GenBank/DDBJ databases">
        <title>Hymenobacter sp. isolated from the air.</title>
        <authorList>
            <person name="Won M."/>
            <person name="Lee C.-M."/>
            <person name="Woen H.-Y."/>
            <person name="Kwon S.-W."/>
        </authorList>
    </citation>
    <scope>NUCLEOTIDE SEQUENCE</scope>
    <source>
        <strain evidence="12">5420S-77</strain>
    </source>
</reference>
<dbReference type="RefSeq" id="WP_245121127.1">
    <property type="nucleotide sequence ID" value="NZ_CP095061.1"/>
</dbReference>
<keyword evidence="5" id="KW-0997">Cell inner membrane</keyword>
<dbReference type="InterPro" id="IPR051045">
    <property type="entry name" value="TonB-dependent_transducer"/>
</dbReference>
<comment type="similarity">
    <text evidence="2">Belongs to the TonB family.</text>
</comment>
<comment type="subcellular location">
    <subcellularLocation>
        <location evidence="1">Cell inner membrane</location>
        <topology evidence="1">Single-pass membrane protein</topology>
        <orientation evidence="1">Periplasmic side</orientation>
    </subcellularLocation>
</comment>
<name>A0ABY4G782_9BACT</name>
<keyword evidence="13" id="KW-1185">Reference proteome</keyword>
<feature type="region of interest" description="Disordered" evidence="10">
    <location>
        <begin position="1"/>
        <end position="40"/>
    </location>
</feature>
<evidence type="ECO:0000313" key="13">
    <source>
        <dbReference type="Proteomes" id="UP000830401"/>
    </source>
</evidence>
<keyword evidence="9" id="KW-0472">Membrane</keyword>
<keyword evidence="8" id="KW-1133">Transmembrane helix</keyword>
<evidence type="ECO:0000256" key="5">
    <source>
        <dbReference type="ARBA" id="ARBA00022519"/>
    </source>
</evidence>
<evidence type="ECO:0000313" key="12">
    <source>
        <dbReference type="EMBL" id="UOQ66733.1"/>
    </source>
</evidence>
<evidence type="ECO:0000259" key="11">
    <source>
        <dbReference type="PROSITE" id="PS52015"/>
    </source>
</evidence>
<keyword evidence="3" id="KW-0813">Transport</keyword>
<evidence type="ECO:0000256" key="9">
    <source>
        <dbReference type="ARBA" id="ARBA00023136"/>
    </source>
</evidence>
<evidence type="ECO:0000256" key="2">
    <source>
        <dbReference type="ARBA" id="ARBA00006555"/>
    </source>
</evidence>
<dbReference type="InterPro" id="IPR037682">
    <property type="entry name" value="TonB_C"/>
</dbReference>
<evidence type="ECO:0000256" key="8">
    <source>
        <dbReference type="ARBA" id="ARBA00022989"/>
    </source>
</evidence>
<dbReference type="PROSITE" id="PS52015">
    <property type="entry name" value="TONB_CTD"/>
    <property type="match status" value="1"/>
</dbReference>
<gene>
    <name evidence="12" type="ORF">MUN86_02035</name>
</gene>
<feature type="compositionally biased region" description="Low complexity" evidence="10">
    <location>
        <begin position="19"/>
        <end position="36"/>
    </location>
</feature>
<dbReference type="Proteomes" id="UP000830401">
    <property type="component" value="Chromosome"/>
</dbReference>
<evidence type="ECO:0000256" key="6">
    <source>
        <dbReference type="ARBA" id="ARBA00022692"/>
    </source>
</evidence>
<dbReference type="PRINTS" id="PR01374">
    <property type="entry name" value="TONBPROTEIN"/>
</dbReference>
<evidence type="ECO:0000256" key="10">
    <source>
        <dbReference type="SAM" id="MobiDB-lite"/>
    </source>
</evidence>